<dbReference type="EMBL" id="GDID01000320">
    <property type="protein sequence ID" value="JAP96286.1"/>
    <property type="molecule type" value="Transcribed_RNA"/>
</dbReference>
<evidence type="ECO:0000256" key="1">
    <source>
        <dbReference type="ARBA" id="ARBA00004141"/>
    </source>
</evidence>
<gene>
    <name evidence="6" type="ORF">TPC1_10430</name>
</gene>
<dbReference type="GO" id="GO:0000822">
    <property type="term" value="F:inositol hexakisphosphate binding"/>
    <property type="evidence" value="ECO:0007669"/>
    <property type="project" value="TreeGrafter"/>
</dbReference>
<keyword evidence="2" id="KW-0812">Transmembrane</keyword>
<dbReference type="InterPro" id="IPR004342">
    <property type="entry name" value="EXS_C"/>
</dbReference>
<evidence type="ECO:0000256" key="4">
    <source>
        <dbReference type="ARBA" id="ARBA00023136"/>
    </source>
</evidence>
<keyword evidence="3" id="KW-1133">Transmembrane helix</keyword>
<evidence type="ECO:0000256" key="3">
    <source>
        <dbReference type="ARBA" id="ARBA00022989"/>
    </source>
</evidence>
<dbReference type="GO" id="GO:0006817">
    <property type="term" value="P:phosphate ion transport"/>
    <property type="evidence" value="ECO:0007669"/>
    <property type="project" value="TreeGrafter"/>
</dbReference>
<accession>A0A146KLN6</accession>
<name>A0A146KLN6_9EUKA</name>
<protein>
    <submittedName>
        <fullName evidence="6">EXS family protein</fullName>
    </submittedName>
</protein>
<dbReference type="PANTHER" id="PTHR10783">
    <property type="entry name" value="XENOTROPIC AND POLYTROPIC RETROVIRUS RECEPTOR 1-RELATED"/>
    <property type="match status" value="1"/>
</dbReference>
<comment type="subcellular location">
    <subcellularLocation>
        <location evidence="1">Membrane</location>
        <topology evidence="1">Multi-pass membrane protein</topology>
    </subcellularLocation>
</comment>
<dbReference type="GO" id="GO:0005886">
    <property type="term" value="C:plasma membrane"/>
    <property type="evidence" value="ECO:0007669"/>
    <property type="project" value="TreeGrafter"/>
</dbReference>
<evidence type="ECO:0000259" key="5">
    <source>
        <dbReference type="PROSITE" id="PS51380"/>
    </source>
</evidence>
<dbReference type="GO" id="GO:0016036">
    <property type="term" value="P:cellular response to phosphate starvation"/>
    <property type="evidence" value="ECO:0007669"/>
    <property type="project" value="TreeGrafter"/>
</dbReference>
<dbReference type="PANTHER" id="PTHR10783:SF103">
    <property type="entry name" value="SOLUTE CARRIER FAMILY 53 MEMBER 1"/>
    <property type="match status" value="1"/>
</dbReference>
<evidence type="ECO:0000313" key="6">
    <source>
        <dbReference type="EMBL" id="JAP96286.1"/>
    </source>
</evidence>
<feature type="domain" description="EXS" evidence="5">
    <location>
        <begin position="1"/>
        <end position="194"/>
    </location>
</feature>
<keyword evidence="4" id="KW-0472">Membrane</keyword>
<sequence length="319" mass="37699">FQNTFNIIRATQSYLRFREKNIFYNQGFNMIKYIISIFPSMNSVSAIKQNQTAFYVFTGCKVIESCYKLYWDVCEDWGLFFGGVSGKKFKKLKQQWKYGCYVRRPSQYKLITIVSIHIYDYCARLLWTASYFESYTIKNALYYKLLTAQIEMIRRLLWTIMRMDNQQVTNAESYAATKYIPVAIDEYERGKTELLSKTLHSTMRFDELKQLFGLFNGQQKSVTIISSVIKTIFDKRVNIEKLRNPCYLVPNKNGEKQHLSRGVIIQPAIPEYNQRERLSFQKLQQETITAQETVEHQPIVSMPSQTQQKFLLIDDFIKK</sequence>
<feature type="non-terminal residue" evidence="6">
    <location>
        <position position="1"/>
    </location>
</feature>
<dbReference type="PROSITE" id="PS51380">
    <property type="entry name" value="EXS"/>
    <property type="match status" value="1"/>
</dbReference>
<reference evidence="6" key="1">
    <citation type="submission" date="2015-07" db="EMBL/GenBank/DDBJ databases">
        <title>Adaptation to a free-living lifestyle via gene acquisitions in the diplomonad Trepomonas sp. PC1.</title>
        <authorList>
            <person name="Xu F."/>
            <person name="Jerlstrom-Hultqvist J."/>
            <person name="Kolisko M."/>
            <person name="Simpson A.G.B."/>
            <person name="Roger A.J."/>
            <person name="Svard S.G."/>
            <person name="Andersson J.O."/>
        </authorList>
    </citation>
    <scope>NUCLEOTIDE SEQUENCE</scope>
    <source>
        <strain evidence="6">PC1</strain>
    </source>
</reference>
<proteinExistence type="predicted"/>
<dbReference type="Pfam" id="PF03124">
    <property type="entry name" value="EXS"/>
    <property type="match status" value="1"/>
</dbReference>
<dbReference type="AlphaFoldDB" id="A0A146KLN6"/>
<organism evidence="6">
    <name type="scientific">Trepomonas sp. PC1</name>
    <dbReference type="NCBI Taxonomy" id="1076344"/>
    <lineage>
        <taxon>Eukaryota</taxon>
        <taxon>Metamonada</taxon>
        <taxon>Diplomonadida</taxon>
        <taxon>Hexamitidae</taxon>
        <taxon>Hexamitinae</taxon>
        <taxon>Trepomonas</taxon>
    </lineage>
</organism>
<evidence type="ECO:0000256" key="2">
    <source>
        <dbReference type="ARBA" id="ARBA00022692"/>
    </source>
</evidence>
<dbReference type="GO" id="GO:0005794">
    <property type="term" value="C:Golgi apparatus"/>
    <property type="evidence" value="ECO:0007669"/>
    <property type="project" value="TreeGrafter"/>
</dbReference>